<sequence>MTFERRPQLKQSLPHLIHRPQEPPVISKERVIVAYIIELLQEIGCDVAVKKIRKKGRNQQDVADIYGSIPASIPLRNDNNKDCANVRYTQGLVGILCYSVSGYPRF</sequence>
<accession>A0A9R1XGK2</accession>
<dbReference type="EMBL" id="NBSK02000004">
    <property type="protein sequence ID" value="KAJ0212166.1"/>
    <property type="molecule type" value="Genomic_DNA"/>
</dbReference>
<comment type="caution">
    <text evidence="1">The sequence shown here is derived from an EMBL/GenBank/DDBJ whole genome shotgun (WGS) entry which is preliminary data.</text>
</comment>
<proteinExistence type="predicted"/>
<gene>
    <name evidence="1" type="ORF">LSAT_V11C400163140</name>
</gene>
<organism evidence="1 2">
    <name type="scientific">Lactuca sativa</name>
    <name type="common">Garden lettuce</name>
    <dbReference type="NCBI Taxonomy" id="4236"/>
    <lineage>
        <taxon>Eukaryota</taxon>
        <taxon>Viridiplantae</taxon>
        <taxon>Streptophyta</taxon>
        <taxon>Embryophyta</taxon>
        <taxon>Tracheophyta</taxon>
        <taxon>Spermatophyta</taxon>
        <taxon>Magnoliopsida</taxon>
        <taxon>eudicotyledons</taxon>
        <taxon>Gunneridae</taxon>
        <taxon>Pentapetalae</taxon>
        <taxon>asterids</taxon>
        <taxon>campanulids</taxon>
        <taxon>Asterales</taxon>
        <taxon>Asteraceae</taxon>
        <taxon>Cichorioideae</taxon>
        <taxon>Cichorieae</taxon>
        <taxon>Lactucinae</taxon>
        <taxon>Lactuca</taxon>
    </lineage>
</organism>
<name>A0A9R1XGK2_LACSA</name>
<protein>
    <submittedName>
        <fullName evidence="1">Uncharacterized protein</fullName>
    </submittedName>
</protein>
<evidence type="ECO:0000313" key="2">
    <source>
        <dbReference type="Proteomes" id="UP000235145"/>
    </source>
</evidence>
<evidence type="ECO:0000313" key="1">
    <source>
        <dbReference type="EMBL" id="KAJ0212166.1"/>
    </source>
</evidence>
<reference evidence="1 2" key="1">
    <citation type="journal article" date="2017" name="Nat. Commun.">
        <title>Genome assembly with in vitro proximity ligation data and whole-genome triplication in lettuce.</title>
        <authorList>
            <person name="Reyes-Chin-Wo S."/>
            <person name="Wang Z."/>
            <person name="Yang X."/>
            <person name="Kozik A."/>
            <person name="Arikit S."/>
            <person name="Song C."/>
            <person name="Xia L."/>
            <person name="Froenicke L."/>
            <person name="Lavelle D.O."/>
            <person name="Truco M.J."/>
            <person name="Xia R."/>
            <person name="Zhu S."/>
            <person name="Xu C."/>
            <person name="Xu H."/>
            <person name="Xu X."/>
            <person name="Cox K."/>
            <person name="Korf I."/>
            <person name="Meyers B.C."/>
            <person name="Michelmore R.W."/>
        </authorList>
    </citation>
    <scope>NUCLEOTIDE SEQUENCE [LARGE SCALE GENOMIC DNA]</scope>
    <source>
        <strain evidence="2">cv. Salinas</strain>
        <tissue evidence="1">Seedlings</tissue>
    </source>
</reference>
<dbReference type="Proteomes" id="UP000235145">
    <property type="component" value="Unassembled WGS sequence"/>
</dbReference>
<keyword evidence="2" id="KW-1185">Reference proteome</keyword>
<dbReference type="AlphaFoldDB" id="A0A9R1XGK2"/>